<feature type="non-terminal residue" evidence="4">
    <location>
        <position position="1"/>
    </location>
</feature>
<feature type="non-terminal residue" evidence="4">
    <location>
        <position position="491"/>
    </location>
</feature>
<dbReference type="GO" id="GO:0006281">
    <property type="term" value="P:DNA repair"/>
    <property type="evidence" value="ECO:0007669"/>
    <property type="project" value="InterPro"/>
</dbReference>
<dbReference type="Pfam" id="PF01068">
    <property type="entry name" value="DNA_ligase_A_M"/>
    <property type="match status" value="1"/>
</dbReference>
<dbReference type="PANTHER" id="PTHR45674">
    <property type="entry name" value="DNA LIGASE 1/3 FAMILY MEMBER"/>
    <property type="match status" value="1"/>
</dbReference>
<comment type="similarity">
    <text evidence="1">Belongs to the ATP-dependent DNA ligase family.</text>
</comment>
<sequence length="491" mass="55665">PLEFSVMQLMSPIFDEVLKNRKSFLIDPDFINYVGSCVSDKQTPRDVDVLFHSGGEGVWDDNYLSTMPLELRDKHSIIWSKVGPIGPYIPGYELWAIPKKEISVKQPEYKLSPLAGFSLPTASNLDDMGDLAEDTYFLEPIRSGLRLAIHRDGSEVTAFDKDGDEYALPGPVIEAVESIEDPKTFIIDGFLSKVDDQPVFHMIDLPWWRGAELIQLSAETRRVFMLKMPESPHLKRPQCRFFNDKQDTVDFLRDGDRDYFVIPGSSTYKASDESNWRRFEVKKLELAAGSDEEIKKLVDSGEWEDMTADARFKLMTKRKRVDVLYPFAQLKTTKKGYSEREVFGSKSVPALAKGIFKVPNKQSIEVKFDGFRIQIHRKDDTVKIFTEGGHSVEERMPGIAASVKTLPVKEAVFDAEVTPYDEELHTLGRPGAAPALAAPAFAKGAKEPVDDSLWAAHVFDLLYIDGEDIHELPYEERRQRLRGVELPVRDL</sequence>
<organism evidence="4">
    <name type="scientific">marine sediment metagenome</name>
    <dbReference type="NCBI Taxonomy" id="412755"/>
    <lineage>
        <taxon>unclassified sequences</taxon>
        <taxon>metagenomes</taxon>
        <taxon>ecological metagenomes</taxon>
    </lineage>
</organism>
<gene>
    <name evidence="4" type="ORF">S03H2_10895</name>
</gene>
<evidence type="ECO:0000256" key="2">
    <source>
        <dbReference type="ARBA" id="ARBA00022598"/>
    </source>
</evidence>
<dbReference type="Gene3D" id="3.30.470.30">
    <property type="entry name" value="DNA ligase/mRNA capping enzyme"/>
    <property type="match status" value="1"/>
</dbReference>
<dbReference type="GO" id="GO:0003910">
    <property type="term" value="F:DNA ligase (ATP) activity"/>
    <property type="evidence" value="ECO:0007669"/>
    <property type="project" value="InterPro"/>
</dbReference>
<proteinExistence type="inferred from homology"/>
<evidence type="ECO:0000313" key="4">
    <source>
        <dbReference type="EMBL" id="GAH38425.1"/>
    </source>
</evidence>
<dbReference type="InterPro" id="IPR050191">
    <property type="entry name" value="ATP-dep_DNA_ligase"/>
</dbReference>
<dbReference type="PROSITE" id="PS00697">
    <property type="entry name" value="DNA_LIGASE_A1"/>
    <property type="match status" value="1"/>
</dbReference>
<reference evidence="4" key="1">
    <citation type="journal article" date="2014" name="Front. Microbiol.">
        <title>High frequency of phylogenetically diverse reductive dehalogenase-homologous genes in deep subseafloor sedimentary metagenomes.</title>
        <authorList>
            <person name="Kawai M."/>
            <person name="Futagami T."/>
            <person name="Toyoda A."/>
            <person name="Takaki Y."/>
            <person name="Nishi S."/>
            <person name="Hori S."/>
            <person name="Arai W."/>
            <person name="Tsubouchi T."/>
            <person name="Morono Y."/>
            <person name="Uchiyama I."/>
            <person name="Ito T."/>
            <person name="Fujiyama A."/>
            <person name="Inagaki F."/>
            <person name="Takami H."/>
        </authorList>
    </citation>
    <scope>NUCLEOTIDE SEQUENCE</scope>
    <source>
        <strain evidence="4">Expedition CK06-06</strain>
    </source>
</reference>
<dbReference type="GO" id="GO:0006310">
    <property type="term" value="P:DNA recombination"/>
    <property type="evidence" value="ECO:0007669"/>
    <property type="project" value="InterPro"/>
</dbReference>
<accession>X1G0T3</accession>
<feature type="domain" description="ATP-dependent DNA ligase family profile" evidence="3">
    <location>
        <begin position="347"/>
        <end position="482"/>
    </location>
</feature>
<dbReference type="InterPro" id="IPR012310">
    <property type="entry name" value="DNA_ligase_ATP-dep_cent"/>
</dbReference>
<dbReference type="AlphaFoldDB" id="X1G0T3"/>
<name>X1G0T3_9ZZZZ</name>
<keyword evidence="2" id="KW-0436">Ligase</keyword>
<dbReference type="SUPFAM" id="SSF56091">
    <property type="entry name" value="DNA ligase/mRNA capping enzyme, catalytic domain"/>
    <property type="match status" value="2"/>
</dbReference>
<dbReference type="PANTHER" id="PTHR45674:SF4">
    <property type="entry name" value="DNA LIGASE 1"/>
    <property type="match status" value="1"/>
</dbReference>
<evidence type="ECO:0000256" key="1">
    <source>
        <dbReference type="ARBA" id="ARBA00007572"/>
    </source>
</evidence>
<dbReference type="InterPro" id="IPR016059">
    <property type="entry name" value="DNA_ligase_ATP-dep_CS"/>
</dbReference>
<dbReference type="EMBL" id="BARU01005579">
    <property type="protein sequence ID" value="GAH38425.1"/>
    <property type="molecule type" value="Genomic_DNA"/>
</dbReference>
<dbReference type="GO" id="GO:0005524">
    <property type="term" value="F:ATP binding"/>
    <property type="evidence" value="ECO:0007669"/>
    <property type="project" value="InterPro"/>
</dbReference>
<protein>
    <recommendedName>
        <fullName evidence="3">ATP-dependent DNA ligase family profile domain-containing protein</fullName>
    </recommendedName>
</protein>
<evidence type="ECO:0000259" key="3">
    <source>
        <dbReference type="Pfam" id="PF01068"/>
    </source>
</evidence>
<comment type="caution">
    <text evidence="4">The sequence shown here is derived from an EMBL/GenBank/DDBJ whole genome shotgun (WGS) entry which is preliminary data.</text>
</comment>